<dbReference type="PANTHER" id="PTHR32083">
    <property type="entry name" value="CILIA AND FLAGELLA-ASSOCIATED PROTEIN 58-RELATED"/>
    <property type="match status" value="1"/>
</dbReference>
<dbReference type="Ensembl" id="ENSOTST00005104309.2">
    <property type="protein sequence ID" value="ENSOTSP00005096312.2"/>
    <property type="gene ID" value="ENSOTSG00005044706.2"/>
</dbReference>
<feature type="domain" description="Cilia- and flagella-associated protein 58 central coiled coil" evidence="3">
    <location>
        <begin position="366"/>
        <end position="671"/>
    </location>
</feature>
<keyword evidence="1 2" id="KW-0175">Coiled coil</keyword>
<reference evidence="4" key="1">
    <citation type="submission" date="2025-08" db="UniProtKB">
        <authorList>
            <consortium name="Ensembl"/>
        </authorList>
    </citation>
    <scope>IDENTIFICATION</scope>
</reference>
<accession>A0A8C8JME9</accession>
<proteinExistence type="predicted"/>
<dbReference type="GO" id="GO:0005856">
    <property type="term" value="C:cytoskeleton"/>
    <property type="evidence" value="ECO:0007669"/>
    <property type="project" value="TreeGrafter"/>
</dbReference>
<dbReference type="Proteomes" id="UP000694402">
    <property type="component" value="Unassembled WGS sequence"/>
</dbReference>
<evidence type="ECO:0000256" key="1">
    <source>
        <dbReference type="ARBA" id="ARBA00023054"/>
    </source>
</evidence>
<keyword evidence="5" id="KW-1185">Reference proteome</keyword>
<evidence type="ECO:0000259" key="3">
    <source>
        <dbReference type="Pfam" id="PF21771"/>
    </source>
</evidence>
<dbReference type="PANTHER" id="PTHR32083:SF0">
    <property type="entry name" value="CILIA AND FLAGELLA-ASSOCIATED PROTEIN 58"/>
    <property type="match status" value="1"/>
</dbReference>
<sequence length="855" mass="101697">LSQDKGQKPEADENSFESLEKEFQEVLDELVGDKSLDKFRVEYEKLTNALKKSHESEKRLMTKCRELNAEIVSNSVKVATALKLSQEDQTTITSLKKEIEKAWKMVDAAHDKELRAKETIQTLKHEISNLTKLVEQGAGLSVGQEHGVNDLLKIKEELTKERDELLTEVVTLRKNLTKATSSQQEMEVQKEKAMETISQLQQDIQVRQNECSRETRRKEKLEKEVKQLHTDLDTKQSDIKVLNLQSQRSKEEQQRMEQQLREQKILNERATKELEQLQVRNTKLQQENEQNALSLEQLSLDTQQRASDLKMKEEEVNQMRQEIAKLTKMREATQRKFRQTEDQKLEVEQQRDMLKNQITGLEREMESSKKQMEIDKKGIDELVRERDILNKNMIKAANATEKQLNVVKLHEQSKKNLDQEIMNYRDEAQKQRKIIYQLEKERDRYINEASDLTHKVLQHMEDIKMREMQIFEYKKKIAEAETKLKQQQNLYEAVRSDRNLYSKNLIEAQDEITEMKRKLKIMNHQIDQLREEINSKESALVKEHLEFQRVEKEKEALKAELQKMKQQAQETKQFIDNQEAEERKLLKIISDADAERLRQKKELDQVISERDILGTQLVRRNDELALLYEKIKIQQSMLNKGEIQYNQRVEDIRLLKMEIKKLRREKGILAKTVANVEDLRREVYHMQKELLKERTRCRALEEELENPMNVHRWRRLEASDPSTYELIQKIHSLQRRLITKSEEVVEKELLLQEKEKLYVELKHILSRQPGPEAAEQLQIYQQTLRQKTKQLKALSSELNMYESQTQEYKYEIERLAHELQNIKKKYLNQKRKEHTYQPRESHLNLYIMTSCTSPP</sequence>
<evidence type="ECO:0000313" key="4">
    <source>
        <dbReference type="Ensembl" id="ENSOTSP00005096312.2"/>
    </source>
</evidence>
<feature type="coiled-coil region" evidence="2">
    <location>
        <begin position="777"/>
        <end position="832"/>
    </location>
</feature>
<dbReference type="AlphaFoldDB" id="A0A8C8JME9"/>
<dbReference type="InterPro" id="IPR049270">
    <property type="entry name" value="CFAP58_CC"/>
</dbReference>
<evidence type="ECO:0000313" key="5">
    <source>
        <dbReference type="Proteomes" id="UP000694402"/>
    </source>
</evidence>
<protein>
    <recommendedName>
        <fullName evidence="3">Cilia- and flagella-associated protein 58 central coiled coil domain-containing protein</fullName>
    </recommendedName>
</protein>
<reference evidence="4" key="2">
    <citation type="submission" date="2025-09" db="UniProtKB">
        <authorList>
            <consortium name="Ensembl"/>
        </authorList>
    </citation>
    <scope>IDENTIFICATION</scope>
</reference>
<dbReference type="Pfam" id="PF21771">
    <property type="entry name" value="CFAP58_CC"/>
    <property type="match status" value="1"/>
</dbReference>
<organism evidence="4 5">
    <name type="scientific">Oncorhynchus tshawytscha</name>
    <name type="common">Chinook salmon</name>
    <name type="synonym">Salmo tshawytscha</name>
    <dbReference type="NCBI Taxonomy" id="74940"/>
    <lineage>
        <taxon>Eukaryota</taxon>
        <taxon>Metazoa</taxon>
        <taxon>Chordata</taxon>
        <taxon>Craniata</taxon>
        <taxon>Vertebrata</taxon>
        <taxon>Euteleostomi</taxon>
        <taxon>Actinopterygii</taxon>
        <taxon>Neopterygii</taxon>
        <taxon>Teleostei</taxon>
        <taxon>Protacanthopterygii</taxon>
        <taxon>Salmoniformes</taxon>
        <taxon>Salmonidae</taxon>
        <taxon>Salmoninae</taxon>
        <taxon>Oncorhynchus</taxon>
    </lineage>
</organism>
<name>A0A8C8JME9_ONCTS</name>
<evidence type="ECO:0000256" key="2">
    <source>
        <dbReference type="SAM" id="Coils"/>
    </source>
</evidence>
<dbReference type="GeneTree" id="ENSGT00530000063534"/>
<gene>
    <name evidence="4" type="primary">CFAP58</name>
</gene>
<feature type="coiled-coil region" evidence="2">
    <location>
        <begin position="148"/>
        <end position="595"/>
    </location>
</feature>